<dbReference type="FunFam" id="3.40.50.300:FF:000076">
    <property type="entry name" value="Replicative DNA helicase"/>
    <property type="match status" value="1"/>
</dbReference>
<evidence type="ECO:0000259" key="13">
    <source>
        <dbReference type="PROSITE" id="PS51199"/>
    </source>
</evidence>
<evidence type="ECO:0000256" key="8">
    <source>
        <dbReference type="ARBA" id="ARBA00023125"/>
    </source>
</evidence>
<dbReference type="Pfam" id="PF03796">
    <property type="entry name" value="DnaB_C"/>
    <property type="match status" value="1"/>
</dbReference>
<comment type="caution">
    <text evidence="14">The sequence shown here is derived from an EMBL/GenBank/DDBJ whole genome shotgun (WGS) entry which is preliminary data.</text>
</comment>
<evidence type="ECO:0000313" key="14">
    <source>
        <dbReference type="EMBL" id="MBY6276784.1"/>
    </source>
</evidence>
<dbReference type="GO" id="GO:0003677">
    <property type="term" value="F:DNA binding"/>
    <property type="evidence" value="ECO:0007669"/>
    <property type="project" value="UniProtKB-UniRule"/>
</dbReference>
<evidence type="ECO:0000256" key="6">
    <source>
        <dbReference type="ARBA" id="ARBA00022806"/>
    </source>
</evidence>
<dbReference type="InterPro" id="IPR027417">
    <property type="entry name" value="P-loop_NTPase"/>
</dbReference>
<evidence type="ECO:0000256" key="5">
    <source>
        <dbReference type="ARBA" id="ARBA00022801"/>
    </source>
</evidence>
<feature type="domain" description="SF4 helicase" evidence="13">
    <location>
        <begin position="177"/>
        <end position="445"/>
    </location>
</feature>
<dbReference type="CDD" id="cd00984">
    <property type="entry name" value="DnaB_C"/>
    <property type="match status" value="1"/>
</dbReference>
<sequence>MNAFSERVPPQNLEAEQSVLGAMLIDREAVVAVAHKLVPEDFYADRHQHLFAAMLALYNRGEPVDPITVQDELIRTGKLEEVGGLTYLTSLINLVPTTANVLQYAEIVESKAILRRLQTAARRIVDECYTAEDVDQTLQEAEKSIFAVTQRRSARGYLHIRDALVTAYGHLEHLYSTKGRTTGVPSGYRDLDAMTSGFQPSDLIIVAARPSVGKTAFTLNIARNAAVQAKAKVIFFSLEMSAEQLALRLLASEATVDGHKLRTGQLQDQDWHKLGTALSVLGESDIYIDDTPNIPLQEMRAKARRLAQEHGLDLIIVDYLQLMSLPQRPGQQANRQQEISEISRSLKALARELKVPIIALSQLSRSVEQRQDKRPMLSDLRESGALEQDADVVAFLYREDYYDQNTDKKDIVEVILAKHRNGPIGTVELYFAKEIQRMYGREQRRQ</sequence>
<dbReference type="SMART" id="SM00382">
    <property type="entry name" value="AAA"/>
    <property type="match status" value="1"/>
</dbReference>
<dbReference type="GO" id="GO:0006269">
    <property type="term" value="P:DNA replication, synthesis of primer"/>
    <property type="evidence" value="ECO:0007669"/>
    <property type="project" value="UniProtKB-UniRule"/>
</dbReference>
<keyword evidence="5 12" id="KW-0378">Hydrolase</keyword>
<dbReference type="SUPFAM" id="SSF52540">
    <property type="entry name" value="P-loop containing nucleoside triphosphate hydrolases"/>
    <property type="match status" value="1"/>
</dbReference>
<evidence type="ECO:0000256" key="4">
    <source>
        <dbReference type="ARBA" id="ARBA00022741"/>
    </source>
</evidence>
<dbReference type="EMBL" id="PIUK01000109">
    <property type="protein sequence ID" value="MBY6276784.1"/>
    <property type="molecule type" value="Genomic_DNA"/>
</dbReference>
<organism evidence="14 15">
    <name type="scientific">Symbiobacterium thermophilum</name>
    <dbReference type="NCBI Taxonomy" id="2734"/>
    <lineage>
        <taxon>Bacteria</taxon>
        <taxon>Bacillati</taxon>
        <taxon>Bacillota</taxon>
        <taxon>Clostridia</taxon>
        <taxon>Eubacteriales</taxon>
        <taxon>Symbiobacteriaceae</taxon>
        <taxon>Symbiobacterium</taxon>
    </lineage>
</organism>
<gene>
    <name evidence="14" type="ORF">CWE10_11340</name>
</gene>
<dbReference type="GO" id="GO:0016787">
    <property type="term" value="F:hydrolase activity"/>
    <property type="evidence" value="ECO:0007669"/>
    <property type="project" value="UniProtKB-KW"/>
</dbReference>
<evidence type="ECO:0000256" key="7">
    <source>
        <dbReference type="ARBA" id="ARBA00022840"/>
    </source>
</evidence>
<dbReference type="InterPro" id="IPR007694">
    <property type="entry name" value="DNA_helicase_DnaB-like_C"/>
</dbReference>
<dbReference type="Gene3D" id="1.10.860.10">
    <property type="entry name" value="DNAb Helicase, Chain A"/>
    <property type="match status" value="1"/>
</dbReference>
<dbReference type="PANTHER" id="PTHR30153:SF2">
    <property type="entry name" value="REPLICATIVE DNA HELICASE"/>
    <property type="match status" value="1"/>
</dbReference>
<dbReference type="SUPFAM" id="SSF48024">
    <property type="entry name" value="N-terminal domain of DnaB helicase"/>
    <property type="match status" value="1"/>
</dbReference>
<dbReference type="FunFam" id="1.10.860.10:FF:000001">
    <property type="entry name" value="Replicative DNA helicase"/>
    <property type="match status" value="1"/>
</dbReference>
<evidence type="ECO:0000256" key="12">
    <source>
        <dbReference type="RuleBase" id="RU362085"/>
    </source>
</evidence>
<dbReference type="NCBIfam" id="NF004384">
    <property type="entry name" value="PRK05748.1"/>
    <property type="match status" value="1"/>
</dbReference>
<reference evidence="14" key="1">
    <citation type="submission" date="2017-11" db="EMBL/GenBank/DDBJ databases">
        <title>Three new genomes from thermophilic consortium.</title>
        <authorList>
            <person name="Quaggio R."/>
            <person name="Amgarten D."/>
            <person name="Setubal J.C."/>
        </authorList>
    </citation>
    <scope>NUCLEOTIDE SEQUENCE</scope>
    <source>
        <strain evidence="14">ZCTH01-B2</strain>
    </source>
</reference>
<keyword evidence="9" id="KW-0413">Isomerase</keyword>
<dbReference type="InterPro" id="IPR007693">
    <property type="entry name" value="DNA_helicase_DnaB-like_N"/>
</dbReference>
<evidence type="ECO:0000256" key="2">
    <source>
        <dbReference type="ARBA" id="ARBA00022515"/>
    </source>
</evidence>
<dbReference type="GO" id="GO:0005524">
    <property type="term" value="F:ATP binding"/>
    <property type="evidence" value="ECO:0007669"/>
    <property type="project" value="UniProtKB-UniRule"/>
</dbReference>
<dbReference type="GO" id="GO:0005829">
    <property type="term" value="C:cytosol"/>
    <property type="evidence" value="ECO:0007669"/>
    <property type="project" value="TreeGrafter"/>
</dbReference>
<dbReference type="InterPro" id="IPR036185">
    <property type="entry name" value="DNA_heli_DnaB-like_N_sf"/>
</dbReference>
<keyword evidence="2 12" id="KW-0639">Primosome</keyword>
<evidence type="ECO:0000256" key="9">
    <source>
        <dbReference type="ARBA" id="ARBA00023235"/>
    </source>
</evidence>
<evidence type="ECO:0000256" key="10">
    <source>
        <dbReference type="ARBA" id="ARBA00048954"/>
    </source>
</evidence>
<keyword evidence="7 12" id="KW-0067">ATP-binding</keyword>
<keyword evidence="6 12" id="KW-0347">Helicase</keyword>
<dbReference type="Proteomes" id="UP000732377">
    <property type="component" value="Unassembled WGS sequence"/>
</dbReference>
<evidence type="ECO:0000256" key="1">
    <source>
        <dbReference type="ARBA" id="ARBA00008428"/>
    </source>
</evidence>
<dbReference type="AlphaFoldDB" id="A0A953LJ57"/>
<dbReference type="NCBIfam" id="TIGR00665">
    <property type="entry name" value="DnaB"/>
    <property type="match status" value="1"/>
</dbReference>
<dbReference type="Gene3D" id="3.40.50.300">
    <property type="entry name" value="P-loop containing nucleotide triphosphate hydrolases"/>
    <property type="match status" value="1"/>
</dbReference>
<dbReference type="Pfam" id="PF00772">
    <property type="entry name" value="DnaB"/>
    <property type="match status" value="1"/>
</dbReference>
<name>A0A953LJ57_SYMTR</name>
<evidence type="ECO:0000256" key="11">
    <source>
        <dbReference type="NCBIfam" id="TIGR00665"/>
    </source>
</evidence>
<dbReference type="PANTHER" id="PTHR30153">
    <property type="entry name" value="REPLICATIVE DNA HELICASE DNAB"/>
    <property type="match status" value="1"/>
</dbReference>
<dbReference type="InterPro" id="IPR003593">
    <property type="entry name" value="AAA+_ATPase"/>
</dbReference>
<keyword evidence="4 12" id="KW-0547">Nucleotide-binding</keyword>
<proteinExistence type="inferred from homology"/>
<accession>A0A953LJ57</accession>
<keyword evidence="8 12" id="KW-0238">DNA-binding</keyword>
<dbReference type="GO" id="GO:1990077">
    <property type="term" value="C:primosome complex"/>
    <property type="evidence" value="ECO:0007669"/>
    <property type="project" value="UniProtKB-UniRule"/>
</dbReference>
<comment type="similarity">
    <text evidence="1 12">Belongs to the helicase family. DnaB subfamily.</text>
</comment>
<evidence type="ECO:0000256" key="3">
    <source>
        <dbReference type="ARBA" id="ARBA00022705"/>
    </source>
</evidence>
<dbReference type="InterPro" id="IPR016136">
    <property type="entry name" value="DNA_helicase_N/primase_C"/>
</dbReference>
<keyword evidence="3 12" id="KW-0235">DNA replication</keyword>
<dbReference type="InterPro" id="IPR007692">
    <property type="entry name" value="DNA_helicase_DnaB"/>
</dbReference>
<dbReference type="EC" id="5.6.2.3" evidence="11 12"/>
<evidence type="ECO:0000313" key="15">
    <source>
        <dbReference type="Proteomes" id="UP000732377"/>
    </source>
</evidence>
<dbReference type="GO" id="GO:0043139">
    <property type="term" value="F:5'-3' DNA helicase activity"/>
    <property type="evidence" value="ECO:0007669"/>
    <property type="project" value="UniProtKB-EC"/>
</dbReference>
<comment type="function">
    <text evidence="12">The main replicative DNA helicase, it participates in initiation and elongation during chromosome replication. Travels ahead of the DNA replisome, separating dsDNA into templates for DNA synthesis. A processive ATP-dependent 5'-3' DNA helicase it has DNA-dependent ATPase activity.</text>
</comment>
<dbReference type="PROSITE" id="PS51199">
    <property type="entry name" value="SF4_HELICASE"/>
    <property type="match status" value="1"/>
</dbReference>
<dbReference type="GO" id="GO:0042802">
    <property type="term" value="F:identical protein binding"/>
    <property type="evidence" value="ECO:0007669"/>
    <property type="project" value="UniProtKB-ARBA"/>
</dbReference>
<protein>
    <recommendedName>
        <fullName evidence="11 12">Replicative DNA helicase</fullName>
        <ecNumber evidence="11 12">5.6.2.3</ecNumber>
    </recommendedName>
</protein>
<comment type="catalytic activity">
    <reaction evidence="10 12">
        <text>ATP + H2O = ADP + phosphate + H(+)</text>
        <dbReference type="Rhea" id="RHEA:13065"/>
        <dbReference type="ChEBI" id="CHEBI:15377"/>
        <dbReference type="ChEBI" id="CHEBI:15378"/>
        <dbReference type="ChEBI" id="CHEBI:30616"/>
        <dbReference type="ChEBI" id="CHEBI:43474"/>
        <dbReference type="ChEBI" id="CHEBI:456216"/>
        <dbReference type="EC" id="5.6.2.3"/>
    </reaction>
</comment>
<dbReference type="RefSeq" id="WP_273379859.1">
    <property type="nucleotide sequence ID" value="NZ_PIUK01000109.1"/>
</dbReference>